<dbReference type="PROSITE" id="PS51625">
    <property type="entry name" value="SAM_MT_TRMB"/>
    <property type="match status" value="1"/>
</dbReference>
<keyword evidence="4" id="KW-0489">Methyltransferase</keyword>
<dbReference type="Gene3D" id="3.40.50.150">
    <property type="entry name" value="Vaccinia Virus protein VP39"/>
    <property type="match status" value="1"/>
</dbReference>
<organism evidence="8 9">
    <name type="scientific">Termitidicoccus mucosus</name>
    <dbReference type="NCBI Taxonomy" id="1184151"/>
    <lineage>
        <taxon>Bacteria</taxon>
        <taxon>Pseudomonadati</taxon>
        <taxon>Verrucomicrobiota</taxon>
        <taxon>Opitutia</taxon>
        <taxon>Opitutales</taxon>
        <taxon>Opitutaceae</taxon>
        <taxon>Termitidicoccus</taxon>
    </lineage>
</organism>
<dbReference type="InterPro" id="IPR003358">
    <property type="entry name" value="tRNA_(Gua-N-7)_MeTrfase_Trmb"/>
</dbReference>
<evidence type="ECO:0000256" key="2">
    <source>
        <dbReference type="ARBA" id="ARBA00003015"/>
    </source>
</evidence>
<dbReference type="RefSeq" id="WP_068773153.1">
    <property type="nucleotide sequence ID" value="NZ_KV441847.1"/>
</dbReference>
<evidence type="ECO:0000256" key="4">
    <source>
        <dbReference type="ARBA" id="ARBA00022603"/>
    </source>
</evidence>
<dbReference type="OrthoDB" id="9802090at2"/>
<comment type="caution">
    <text evidence="8">The sequence shown here is derived from an EMBL/GenBank/DDBJ whole genome shotgun (WGS) entry which is preliminary data.</text>
</comment>
<evidence type="ECO:0000256" key="5">
    <source>
        <dbReference type="ARBA" id="ARBA00022679"/>
    </source>
</evidence>
<dbReference type="PANTHER" id="PTHR23417:SF14">
    <property type="entry name" value="PENTACOTRIPEPTIDE-REPEAT REGION OF PRORP DOMAIN-CONTAINING PROTEIN"/>
    <property type="match status" value="1"/>
</dbReference>
<dbReference type="PANTHER" id="PTHR23417">
    <property type="entry name" value="3-DEOXY-D-MANNO-OCTULOSONIC-ACID TRANSFERASE/TRNA GUANINE-N 7 - -METHYLTRANSFERASE"/>
    <property type="match status" value="1"/>
</dbReference>
<evidence type="ECO:0000256" key="3">
    <source>
        <dbReference type="ARBA" id="ARBA00011977"/>
    </source>
</evidence>
<dbReference type="SUPFAM" id="SSF53335">
    <property type="entry name" value="S-adenosyl-L-methionine-dependent methyltransferases"/>
    <property type="match status" value="1"/>
</dbReference>
<keyword evidence="5" id="KW-0808">Transferase</keyword>
<dbReference type="GO" id="GO:0043527">
    <property type="term" value="C:tRNA methyltransferase complex"/>
    <property type="evidence" value="ECO:0007669"/>
    <property type="project" value="TreeGrafter"/>
</dbReference>
<sequence length="217" mass="24529">MENPARSADFLARRDARLAALRETLAVLLRGHPRITLELGCGHGHFLTAYAAAQSVSLSAFHRLSASERRPQTPFCIGIDLIGERPARARRKAARAGLEPHLAFLQAEAGEFLASLPAHVAFADIFILFPDPWPKRRHHKNRLIQPEILTALATRSGIDTRLCFRTDYAPYFEDACETMTAHANWEIDPTLSWPFEQETVFQNRAKIYQSFVARRIL</sequence>
<dbReference type="GO" id="GO:0008176">
    <property type="term" value="F:tRNA (guanine(46)-N7)-methyltransferase activity"/>
    <property type="evidence" value="ECO:0007669"/>
    <property type="project" value="UniProtKB-EC"/>
</dbReference>
<proteinExistence type="predicted"/>
<keyword evidence="9" id="KW-1185">Reference proteome</keyword>
<reference evidence="8 9" key="1">
    <citation type="submission" date="2016-01" db="EMBL/GenBank/DDBJ databases">
        <title>High potential of lignocellulose degradation of a new Verrucomicrobia species.</title>
        <authorList>
            <person name="Wang Y."/>
            <person name="Shi Y."/>
            <person name="Qiu Z."/>
            <person name="Liu S."/>
            <person name="Yang H."/>
        </authorList>
    </citation>
    <scope>NUCLEOTIDE SEQUENCE [LARGE SCALE GENOMIC DNA]</scope>
    <source>
        <strain evidence="8 9">TSB47</strain>
    </source>
</reference>
<name>A0A178IAJ4_9BACT</name>
<dbReference type="InterPro" id="IPR029063">
    <property type="entry name" value="SAM-dependent_MTases_sf"/>
</dbReference>
<comment type="catalytic activity">
    <reaction evidence="1">
        <text>guanosine(46) in tRNA + S-adenosyl-L-methionine = N(7)-methylguanosine(46) in tRNA + S-adenosyl-L-homocysteine</text>
        <dbReference type="Rhea" id="RHEA:42708"/>
        <dbReference type="Rhea" id="RHEA-COMP:10188"/>
        <dbReference type="Rhea" id="RHEA-COMP:10189"/>
        <dbReference type="ChEBI" id="CHEBI:57856"/>
        <dbReference type="ChEBI" id="CHEBI:59789"/>
        <dbReference type="ChEBI" id="CHEBI:74269"/>
        <dbReference type="ChEBI" id="CHEBI:74480"/>
        <dbReference type="EC" id="2.1.1.33"/>
    </reaction>
</comment>
<evidence type="ECO:0000256" key="6">
    <source>
        <dbReference type="ARBA" id="ARBA00022691"/>
    </source>
</evidence>
<keyword evidence="7" id="KW-0819">tRNA processing</keyword>
<dbReference type="Proteomes" id="UP000078486">
    <property type="component" value="Unassembled WGS sequence"/>
</dbReference>
<dbReference type="AlphaFoldDB" id="A0A178IAJ4"/>
<evidence type="ECO:0000313" key="8">
    <source>
        <dbReference type="EMBL" id="OAM86980.1"/>
    </source>
</evidence>
<evidence type="ECO:0000256" key="1">
    <source>
        <dbReference type="ARBA" id="ARBA00000142"/>
    </source>
</evidence>
<keyword evidence="6" id="KW-0949">S-adenosyl-L-methionine</keyword>
<accession>A0A178IAJ4</accession>
<evidence type="ECO:0000313" key="9">
    <source>
        <dbReference type="Proteomes" id="UP000078486"/>
    </source>
</evidence>
<dbReference type="EC" id="2.1.1.33" evidence="3"/>
<comment type="function">
    <text evidence="2">Catalyzes the formation of N(7)-methylguanine at position 46 (m7G46) in tRNA.</text>
</comment>
<protein>
    <recommendedName>
        <fullName evidence="3">tRNA (guanine(46)-N(7))-methyltransferase</fullName>
        <ecNumber evidence="3">2.1.1.33</ecNumber>
    </recommendedName>
</protein>
<dbReference type="Pfam" id="PF02390">
    <property type="entry name" value="Methyltransf_4"/>
    <property type="match status" value="1"/>
</dbReference>
<dbReference type="EMBL" id="LRRQ01000190">
    <property type="protein sequence ID" value="OAM86980.1"/>
    <property type="molecule type" value="Genomic_DNA"/>
</dbReference>
<dbReference type="STRING" id="1184151.AW736_25785"/>
<gene>
    <name evidence="8" type="ORF">AW736_25785</name>
</gene>
<evidence type="ECO:0000256" key="7">
    <source>
        <dbReference type="ARBA" id="ARBA00022694"/>
    </source>
</evidence>